<evidence type="ECO:0000313" key="3">
    <source>
        <dbReference type="EMBL" id="WNH54700.1"/>
    </source>
</evidence>
<feature type="compositionally biased region" description="Basic and acidic residues" evidence="1">
    <location>
        <begin position="102"/>
        <end position="116"/>
    </location>
</feature>
<keyword evidence="4" id="KW-1185">Reference proteome</keyword>
<reference evidence="3 4" key="1">
    <citation type="submission" date="2022-12" db="EMBL/GenBank/DDBJ databases">
        <title>Two new species, Stenotrophomonas aracearum and Stenotrophomonas oahuensis, isolated from Anthurium (Araceae family) in Hawaii.</title>
        <authorList>
            <person name="Chunag S.C."/>
            <person name="Dobhal S."/>
            <person name="Alvarez A."/>
            <person name="Arif M."/>
        </authorList>
    </citation>
    <scope>NUCLEOTIDE SEQUENCE [LARGE SCALE GENOMIC DNA]</scope>
    <source>
        <strain evidence="3 4">A5586</strain>
    </source>
</reference>
<evidence type="ECO:0000313" key="4">
    <source>
        <dbReference type="Proteomes" id="UP001302072"/>
    </source>
</evidence>
<accession>A0ABY9YUQ4</accession>
<organism evidence="3 4">
    <name type="scientific">Stenotrophomonas oahuensis</name>
    <dbReference type="NCBI Taxonomy" id="3003271"/>
    <lineage>
        <taxon>Bacteria</taxon>
        <taxon>Pseudomonadati</taxon>
        <taxon>Pseudomonadota</taxon>
        <taxon>Gammaproteobacteria</taxon>
        <taxon>Lysobacterales</taxon>
        <taxon>Lysobacteraceae</taxon>
        <taxon>Stenotrophomonas</taxon>
    </lineage>
</organism>
<dbReference type="InterPro" id="IPR046519">
    <property type="entry name" value="X-Tfes_XVIPCD"/>
</dbReference>
<sequence length="123" mass="13333">MYLQIQRGVAGLDAQHGRSYDAISERMTTSLLALAKQRGLHSVDHVMLSGPTADKPAGANVFLVQGDLSNPGHYRAVMPTAVAAQTPIEESVRSIEAAEQTRVAKEDQQTQPERHQSSPLRMG</sequence>
<evidence type="ECO:0000259" key="2">
    <source>
        <dbReference type="Pfam" id="PF20410"/>
    </source>
</evidence>
<dbReference type="EMBL" id="CP115541">
    <property type="protein sequence ID" value="WNH54700.1"/>
    <property type="molecule type" value="Genomic_DNA"/>
</dbReference>
<feature type="region of interest" description="Disordered" evidence="1">
    <location>
        <begin position="94"/>
        <end position="123"/>
    </location>
</feature>
<feature type="domain" description="X-Tfes XVIPCD" evidence="2">
    <location>
        <begin position="1"/>
        <end position="96"/>
    </location>
</feature>
<protein>
    <recommendedName>
        <fullName evidence="2">X-Tfes XVIPCD domain-containing protein</fullName>
    </recommendedName>
</protein>
<evidence type="ECO:0000256" key="1">
    <source>
        <dbReference type="SAM" id="MobiDB-lite"/>
    </source>
</evidence>
<name>A0ABY9YUQ4_9GAMM</name>
<dbReference type="Pfam" id="PF20410">
    <property type="entry name" value="X-Tfes_XVIPCD"/>
    <property type="match status" value="1"/>
</dbReference>
<gene>
    <name evidence="3" type="ORF">PDM29_13355</name>
</gene>
<dbReference type="Proteomes" id="UP001302072">
    <property type="component" value="Chromosome"/>
</dbReference>
<proteinExistence type="predicted"/>